<gene>
    <name evidence="1" type="ORF">FNP_2092</name>
</gene>
<dbReference type="RefSeq" id="WP_005894421.1">
    <property type="nucleotide sequence ID" value="NZ_CM000440.1"/>
</dbReference>
<protein>
    <submittedName>
        <fullName evidence="1">Uncharacterized protein</fullName>
    </submittedName>
</protein>
<proteinExistence type="predicted"/>
<accession>A5TRG5</accession>
<dbReference type="AlphaFoldDB" id="A5TRG5"/>
<reference evidence="1" key="1">
    <citation type="submission" date="2006-07" db="EMBL/GenBank/DDBJ databases">
        <authorList>
            <person name="Qin X."/>
            <person name="Weinstock G.M."/>
        </authorList>
    </citation>
    <scope>NUCLEOTIDE SEQUENCE [LARGE SCALE GENOMIC DNA]</scope>
    <source>
        <strain evidence="1">ATCC 10953</strain>
    </source>
</reference>
<reference evidence="1" key="2">
    <citation type="submission" date="2007-05" db="EMBL/GenBank/DDBJ databases">
        <title>Genome sequence of Fusobacterium nucleatum subspecies polymorphum - a genetically tractable Fusobacterium.</title>
        <authorList>
            <person name="Karpathy S.E."/>
            <person name="Xiang Q."/>
            <person name="Gioia J."/>
            <person name="Jiang H."/>
            <person name="Liu Y."/>
            <person name="Petrosino J.F."/>
            <person name="Yerrapragada S."/>
            <person name="Fox G.E."/>
            <person name="Kinder Haake S."/>
            <person name="Weinstock G.M."/>
            <person name="Highlander S.K."/>
        </authorList>
    </citation>
    <scope>NUCLEOTIDE SEQUENCE [LARGE SCALE GENOMIC DNA]</scope>
    <source>
        <strain evidence="1">ATCC 10953</strain>
    </source>
</reference>
<dbReference type="Proteomes" id="UP000001921">
    <property type="component" value="Chromosome"/>
</dbReference>
<name>A5TRG5_FUSNP</name>
<sequence length="77" mass="9919">MKYWKEEQILLKKLIEKYCEIEDRNRLIKILEMKDRFLYKYFINEFSKLKIVSKMTEEELEEYQKRLWLIFEYIKVR</sequence>
<evidence type="ECO:0000313" key="1">
    <source>
        <dbReference type="EMBL" id="EDK87490.1"/>
    </source>
</evidence>
<organism evidence="1">
    <name type="scientific">Fusobacterium polymorphum ATCC 10953</name>
    <dbReference type="NCBI Taxonomy" id="393480"/>
    <lineage>
        <taxon>Bacteria</taxon>
        <taxon>Fusobacteriati</taxon>
        <taxon>Fusobacteriota</taxon>
        <taxon>Fusobacteriia</taxon>
        <taxon>Fusobacteriales</taxon>
        <taxon>Fusobacteriaceae</taxon>
        <taxon>Fusobacterium</taxon>
    </lineage>
</organism>
<dbReference type="eggNOG" id="ENOG502ZU8C">
    <property type="taxonomic scope" value="Bacteria"/>
</dbReference>
<dbReference type="GeneID" id="45634365"/>
<dbReference type="HOGENOM" id="CLU_2632954_0_0_0"/>
<dbReference type="EMBL" id="CM000440">
    <property type="protein sequence ID" value="EDK87490.1"/>
    <property type="molecule type" value="Genomic_DNA"/>
</dbReference>